<dbReference type="InterPro" id="IPR025161">
    <property type="entry name" value="IS402-like_dom"/>
</dbReference>
<evidence type="ECO:0000313" key="2">
    <source>
        <dbReference type="EMBL" id="MBB4914446.1"/>
    </source>
</evidence>
<dbReference type="InterPro" id="IPR052909">
    <property type="entry name" value="Transposase_6_like"/>
</dbReference>
<dbReference type="Pfam" id="PF13340">
    <property type="entry name" value="DUF4096"/>
    <property type="match status" value="1"/>
</dbReference>
<evidence type="ECO:0000313" key="3">
    <source>
        <dbReference type="Proteomes" id="UP000552644"/>
    </source>
</evidence>
<reference evidence="2 3" key="1">
    <citation type="submission" date="2020-08" db="EMBL/GenBank/DDBJ databases">
        <title>Genomic Encyclopedia of Type Strains, Phase III (KMG-III): the genomes of soil and plant-associated and newly described type strains.</title>
        <authorList>
            <person name="Whitman W."/>
        </authorList>
    </citation>
    <scope>NUCLEOTIDE SEQUENCE [LARGE SCALE GENOMIC DNA]</scope>
    <source>
        <strain evidence="2 3">CECT 8840</strain>
    </source>
</reference>
<dbReference type="NCBIfam" id="NF033580">
    <property type="entry name" value="transpos_IS5_3"/>
    <property type="match status" value="1"/>
</dbReference>
<dbReference type="AlphaFoldDB" id="A0A7W7VL55"/>
<dbReference type="PANTHER" id="PTHR46637">
    <property type="entry name" value="TIS1421-TRANSPOSASE PROTEIN A"/>
    <property type="match status" value="1"/>
</dbReference>
<feature type="domain" description="Insertion element IS402-like" evidence="1">
    <location>
        <begin position="10"/>
        <end position="81"/>
    </location>
</feature>
<protein>
    <submittedName>
        <fullName evidence="2">Transposase</fullName>
    </submittedName>
</protein>
<dbReference type="Proteomes" id="UP000552644">
    <property type="component" value="Unassembled WGS sequence"/>
</dbReference>
<organism evidence="2 3">
    <name type="scientific">Streptosporangium saharense</name>
    <dbReference type="NCBI Taxonomy" id="1706840"/>
    <lineage>
        <taxon>Bacteria</taxon>
        <taxon>Bacillati</taxon>
        <taxon>Actinomycetota</taxon>
        <taxon>Actinomycetes</taxon>
        <taxon>Streptosporangiales</taxon>
        <taxon>Streptosporangiaceae</taxon>
        <taxon>Streptosporangium</taxon>
    </lineage>
</organism>
<accession>A0A7W7VL55</accession>
<name>A0A7W7VL55_9ACTN</name>
<dbReference type="PANTHER" id="PTHR46637:SF1">
    <property type="entry name" value="BLL5188 PROTEIN"/>
    <property type="match status" value="1"/>
</dbReference>
<keyword evidence="3" id="KW-1185">Reference proteome</keyword>
<sequence length="129" mass="14767">MEDRLNRHDLTDAGWERLSPLLPVNPRQGGRWADHRMVINGVFFRVRTNLTWRDLPPCYGNRKTVYNRHRRWSMDGTWEKILDGLRAGCDEAEGADWTVSVDSTVVRAHQHAAGARHVPPADFPPRGTA</sequence>
<dbReference type="EMBL" id="JACHJP010000001">
    <property type="protein sequence ID" value="MBB4914446.1"/>
    <property type="molecule type" value="Genomic_DNA"/>
</dbReference>
<evidence type="ECO:0000259" key="1">
    <source>
        <dbReference type="Pfam" id="PF13340"/>
    </source>
</evidence>
<gene>
    <name evidence="2" type="ORF">FHS44_001518</name>
</gene>
<comment type="caution">
    <text evidence="2">The sequence shown here is derived from an EMBL/GenBank/DDBJ whole genome shotgun (WGS) entry which is preliminary data.</text>
</comment>
<proteinExistence type="predicted"/>